<evidence type="ECO:0000256" key="14">
    <source>
        <dbReference type="ARBA" id="ARBA00030801"/>
    </source>
</evidence>
<dbReference type="Gene3D" id="1.25.40.20">
    <property type="entry name" value="Ankyrin repeat-containing domain"/>
    <property type="match status" value="1"/>
</dbReference>
<feature type="compositionally biased region" description="Basic and acidic residues" evidence="18">
    <location>
        <begin position="884"/>
        <end position="899"/>
    </location>
</feature>
<accession>A0A6P4ZDD2</accession>
<keyword evidence="9 17" id="KW-0802">TPR repeat</keyword>
<proteinExistence type="inferred from homology"/>
<feature type="repeat" description="ANK" evidence="16">
    <location>
        <begin position="562"/>
        <end position="594"/>
    </location>
</feature>
<sequence length="1516" mass="168092">MPLLGKSQTAREFKRLQKARLKAQSNNNTKEEAEICNQLGELLAKHGEYEEAIEEHRNELQLSDSIGDILGTAIAHRKIGECLSSLDRFDDAVKHQQSHLRLARSLANHVEEQRALATLGRTYLLQADSLTGRDGATTALIKSQQAFLKSLDVCDLLRDVVPISDYNEMRARLFLNLGIVLDNKGDDTGEWRAFIKKCIFICEKHKLLEDLYRAHYTLGDIYQRRGYPAQALRSIEAALQCAKKMKDKFIESECLASTAQIHLHLGDWSAAKRALRKAYKLGSLLDKDRHRIISCLRTAIKGCHLLRELSELSEDDHQGRMCVYEKLGDTSSDLCLYSKAVEYYNKQLSCATQLQKPARQMAVIHYSLAASYADMKEFSKAVDHYRQELQYRKGNVKEECKTLLLLAQALEDDGSGYSQLETVYQQALQAARQTDSDKLKIRVLKHFSMVQDQFGVDSADLREELSCVRDESGVASGESSDEEAESDRGGSESVEEVDLSASDESENEEYDRGTTGRARKGWMNRKNEKGESMLHRACIDGNLKLVKSLVEQGHPINPRDYSGWLPLHEACNHGYLDIVEYLVDHNAAINDRGGEHCEGITPLHDAAICGHGDIVQLLVSKGANVLAKDDEGRTPLDALVSWRQSYEKELDEEALNLTLRTERVLKTAIKEGNPHAAPLRSRSALHDDLFDEEDSESANAELAVPQQVTRRQPPSRVDTNTSRRRETGRTLQRNTSKPQERKQRVGKRSHIFGCAESDDSEGSNDVDTYSSGSLSQSQPVSDIDMENFQHYSENDIPTSSQVPCEEYEDDFVELRPARTKQRNRAICSRVNNDHDLEEETFGSQVEPEVHLSHNLHEETDTVSLLDDPTNVYQQAMASVGSSAVRREFSQISQRPRDQEDAATNHTPALINEEEYTGGDDWLVDDVVQRPAKRAKLSCAFSGGNQVRSVSSRKPSTGSGGEGDVCNDAGVNSRTQTRGSASNRTSGRNRLTRPKRQTQLTLTGMGVRQQDRRQDSNMVDLTEDSQVLPGPSSREEAVVPAAQVHSAAAGQVPMRLRVKVQDKTFLIPIPNSDSCKSIDWLGEQASQRYYNMCGLRPRLALHTREGAMLEAHDAIADVLSTNEEVVGRVQSWDLPPLPERYIKACENSNTAVHTRVRVLCESQQTSACLSASSLGLRLPSLSPLLSALQCQYCIKTLVLAGNRIGDKGAHLLASAVVTLPNLVQLDISCTGLTQAGLTTMADVLGGEQSTTGQLHTAMQSGKPLQHLEDLNLGFNPLGDSCTLPLARLVQACPLLTVLQLQSCCLSMKVFQQHRRQLTDGLKGALHLQTLDISHNPLGSTGVELLLKCLAQDVVISLDLRGVIATSSNNHLARHVSLYLAQPDCVLKHLNVADNYLCDDMLEEITRSLQSNPTLQSLHVSTNCKLGNQTLQSVLETVQSGVPLQELDMSGCGLTAPLNNTTLELLQHNTEGLRKLRLCGNNLKKGDKDQIVDLWHMKWGGKALVHVEKNSCMLGVGE</sequence>
<dbReference type="RefSeq" id="XP_019629122.1">
    <property type="nucleotide sequence ID" value="XM_019773563.1"/>
</dbReference>
<keyword evidence="6" id="KW-0433">Leucine-rich repeat</keyword>
<dbReference type="KEGG" id="bbel:109473629"/>
<feature type="compositionally biased region" description="Polar residues" evidence="18">
    <location>
        <begin position="942"/>
        <end position="956"/>
    </location>
</feature>
<dbReference type="SMART" id="SM00028">
    <property type="entry name" value="TPR"/>
    <property type="match status" value="6"/>
</dbReference>
<dbReference type="Gene3D" id="3.80.10.10">
    <property type="entry name" value="Ribonuclease Inhibitor"/>
    <property type="match status" value="3"/>
</dbReference>
<comment type="subcellular location">
    <subcellularLocation>
        <location evidence="2">Chromosome</location>
    </subcellularLocation>
    <subcellularLocation>
        <location evidence="1">Nucleus</location>
    </subcellularLocation>
</comment>
<dbReference type="Pfam" id="PF13516">
    <property type="entry name" value="LRR_6"/>
    <property type="match status" value="3"/>
</dbReference>
<dbReference type="OrthoDB" id="5806726at2759"/>
<dbReference type="Pfam" id="PF13424">
    <property type="entry name" value="TPR_12"/>
    <property type="match status" value="1"/>
</dbReference>
<evidence type="ECO:0000256" key="6">
    <source>
        <dbReference type="ARBA" id="ARBA00022614"/>
    </source>
</evidence>
<evidence type="ECO:0000256" key="1">
    <source>
        <dbReference type="ARBA" id="ARBA00004123"/>
    </source>
</evidence>
<evidence type="ECO:0000256" key="8">
    <source>
        <dbReference type="ARBA" id="ARBA00022763"/>
    </source>
</evidence>
<dbReference type="Gene3D" id="1.25.40.10">
    <property type="entry name" value="Tetratricopeptide repeat domain"/>
    <property type="match status" value="2"/>
</dbReference>
<feature type="compositionally biased region" description="Polar residues" evidence="18">
    <location>
        <begin position="969"/>
        <end position="988"/>
    </location>
</feature>
<dbReference type="InterPro" id="IPR011990">
    <property type="entry name" value="TPR-like_helical_dom_sf"/>
</dbReference>
<keyword evidence="5" id="KW-0158">Chromosome</keyword>
<dbReference type="SUPFAM" id="SSF48403">
    <property type="entry name" value="Ankyrin repeat"/>
    <property type="match status" value="1"/>
</dbReference>
<evidence type="ECO:0000256" key="9">
    <source>
        <dbReference type="ARBA" id="ARBA00022803"/>
    </source>
</evidence>
<keyword evidence="10" id="KW-0156">Chromatin regulator</keyword>
<dbReference type="InterPro" id="IPR036770">
    <property type="entry name" value="Ankyrin_rpt-contain_sf"/>
</dbReference>
<evidence type="ECO:0000256" key="3">
    <source>
        <dbReference type="ARBA" id="ARBA00010999"/>
    </source>
</evidence>
<feature type="repeat" description="TPR" evidence="17">
    <location>
        <begin position="362"/>
        <end position="395"/>
    </location>
</feature>
<comment type="similarity">
    <text evidence="3">Belongs to the Tonsoku family.</text>
</comment>
<dbReference type="InterPro" id="IPR002110">
    <property type="entry name" value="Ankyrin_rpt"/>
</dbReference>
<evidence type="ECO:0000256" key="11">
    <source>
        <dbReference type="ARBA" id="ARBA00023043"/>
    </source>
</evidence>
<evidence type="ECO:0000313" key="19">
    <source>
        <dbReference type="Proteomes" id="UP000515135"/>
    </source>
</evidence>
<feature type="repeat" description="ANK" evidence="16">
    <location>
        <begin position="598"/>
        <end position="630"/>
    </location>
</feature>
<dbReference type="InterPro" id="IPR052311">
    <property type="entry name" value="MMS22L-TONSL_complex_comp"/>
</dbReference>
<name>A0A6P4ZDD2_BRABE</name>
<evidence type="ECO:0000256" key="7">
    <source>
        <dbReference type="ARBA" id="ARBA00022737"/>
    </source>
</evidence>
<feature type="repeat" description="TPR" evidence="17">
    <location>
        <begin position="33"/>
        <end position="66"/>
    </location>
</feature>
<feature type="region of interest" description="Disordered" evidence="18">
    <location>
        <begin position="940"/>
        <end position="1017"/>
    </location>
</feature>
<feature type="repeat" description="ANK" evidence="16">
    <location>
        <begin position="529"/>
        <end position="561"/>
    </location>
</feature>
<dbReference type="InterPro" id="IPR001611">
    <property type="entry name" value="Leu-rich_rpt"/>
</dbReference>
<evidence type="ECO:0000256" key="18">
    <source>
        <dbReference type="SAM" id="MobiDB-lite"/>
    </source>
</evidence>
<evidence type="ECO:0000256" key="10">
    <source>
        <dbReference type="ARBA" id="ARBA00022853"/>
    </source>
</evidence>
<evidence type="ECO:0000256" key="13">
    <source>
        <dbReference type="ARBA" id="ARBA00023242"/>
    </source>
</evidence>
<dbReference type="Pfam" id="PF00023">
    <property type="entry name" value="Ank"/>
    <property type="match status" value="1"/>
</dbReference>
<evidence type="ECO:0000256" key="5">
    <source>
        <dbReference type="ARBA" id="ARBA00022454"/>
    </source>
</evidence>
<evidence type="ECO:0000256" key="15">
    <source>
        <dbReference type="ARBA" id="ARBA00033240"/>
    </source>
</evidence>
<dbReference type="GO" id="GO:0043596">
    <property type="term" value="C:nuclear replication fork"/>
    <property type="evidence" value="ECO:0007669"/>
    <property type="project" value="TreeGrafter"/>
</dbReference>
<dbReference type="InterPro" id="IPR019734">
    <property type="entry name" value="TPR_rpt"/>
</dbReference>
<protein>
    <recommendedName>
        <fullName evidence="4">Tonsoku-like protein</fullName>
    </recommendedName>
    <alternativeName>
        <fullName evidence="15">NF-kappa-B inhibitor-like protein 2</fullName>
    </alternativeName>
    <alternativeName>
        <fullName evidence="14">Nuclear factor of kappa light polypeptide gene enhancer in B-cells inhibitor-like 2</fullName>
    </alternativeName>
</protein>
<dbReference type="GO" id="GO:0031297">
    <property type="term" value="P:replication fork processing"/>
    <property type="evidence" value="ECO:0007669"/>
    <property type="project" value="TreeGrafter"/>
</dbReference>
<feature type="region of interest" description="Disordered" evidence="18">
    <location>
        <begin position="469"/>
        <end position="524"/>
    </location>
</feature>
<dbReference type="SMART" id="SM00368">
    <property type="entry name" value="LRR_RI"/>
    <property type="match status" value="6"/>
</dbReference>
<keyword evidence="13" id="KW-0539">Nucleus</keyword>
<evidence type="ECO:0000256" key="4">
    <source>
        <dbReference type="ARBA" id="ARBA00017829"/>
    </source>
</evidence>
<feature type="compositionally biased region" description="Low complexity" evidence="18">
    <location>
        <begin position="770"/>
        <end position="780"/>
    </location>
</feature>
<dbReference type="Proteomes" id="UP000515135">
    <property type="component" value="Unplaced"/>
</dbReference>
<keyword evidence="7" id="KW-0677">Repeat</keyword>
<dbReference type="GO" id="GO:0000724">
    <property type="term" value="P:double-strand break repair via homologous recombination"/>
    <property type="evidence" value="ECO:0007669"/>
    <property type="project" value="TreeGrafter"/>
</dbReference>
<feature type="region of interest" description="Disordered" evidence="18">
    <location>
        <begin position="690"/>
        <end position="780"/>
    </location>
</feature>
<evidence type="ECO:0000313" key="20">
    <source>
        <dbReference type="RefSeq" id="XP_019629122.1"/>
    </source>
</evidence>
<dbReference type="GO" id="GO:0006325">
    <property type="term" value="P:chromatin organization"/>
    <property type="evidence" value="ECO:0007669"/>
    <property type="project" value="UniProtKB-KW"/>
</dbReference>
<organism evidence="19 20">
    <name type="scientific">Branchiostoma belcheri</name>
    <name type="common">Amphioxus</name>
    <dbReference type="NCBI Taxonomy" id="7741"/>
    <lineage>
        <taxon>Eukaryota</taxon>
        <taxon>Metazoa</taxon>
        <taxon>Chordata</taxon>
        <taxon>Cephalochordata</taxon>
        <taxon>Leptocardii</taxon>
        <taxon>Amphioxiformes</taxon>
        <taxon>Branchiostomatidae</taxon>
        <taxon>Branchiostoma</taxon>
    </lineage>
</organism>
<dbReference type="SUPFAM" id="SSF48452">
    <property type="entry name" value="TPR-like"/>
    <property type="match status" value="1"/>
</dbReference>
<keyword evidence="11 16" id="KW-0040">ANK repeat</keyword>
<dbReference type="PANTHER" id="PTHR46358">
    <property type="entry name" value="TONSOKU-LIKE PROTEIN"/>
    <property type="match status" value="1"/>
</dbReference>
<evidence type="ECO:0000256" key="16">
    <source>
        <dbReference type="PROSITE-ProRule" id="PRU00023"/>
    </source>
</evidence>
<gene>
    <name evidence="20" type="primary">LOC109473629</name>
</gene>
<feature type="region of interest" description="Disordered" evidence="18">
    <location>
        <begin position="883"/>
        <end position="913"/>
    </location>
</feature>
<keyword evidence="19" id="KW-1185">Reference proteome</keyword>
<dbReference type="InterPro" id="IPR032675">
    <property type="entry name" value="LRR_dom_sf"/>
</dbReference>
<evidence type="ECO:0000256" key="2">
    <source>
        <dbReference type="ARBA" id="ARBA00004286"/>
    </source>
</evidence>
<dbReference type="PROSITE" id="PS50088">
    <property type="entry name" value="ANK_REPEAT"/>
    <property type="match status" value="3"/>
</dbReference>
<dbReference type="GeneID" id="109473629"/>
<feature type="compositionally biased region" description="Acidic residues" evidence="18">
    <location>
        <begin position="493"/>
        <end position="509"/>
    </location>
</feature>
<keyword evidence="12" id="KW-0234">DNA repair</keyword>
<reference evidence="20" key="1">
    <citation type="submission" date="2025-08" db="UniProtKB">
        <authorList>
            <consortium name="RefSeq"/>
        </authorList>
    </citation>
    <scope>IDENTIFICATION</scope>
    <source>
        <tissue evidence="20">Gonad</tissue>
    </source>
</reference>
<feature type="compositionally biased region" description="Polar residues" evidence="18">
    <location>
        <begin position="706"/>
        <end position="720"/>
    </location>
</feature>
<evidence type="ECO:0000256" key="12">
    <source>
        <dbReference type="ARBA" id="ARBA00023204"/>
    </source>
</evidence>
<dbReference type="Pfam" id="PF12796">
    <property type="entry name" value="Ank_2"/>
    <property type="match status" value="1"/>
</dbReference>
<keyword evidence="8" id="KW-0227">DNA damage</keyword>
<dbReference type="PROSITE" id="PS50005">
    <property type="entry name" value="TPR"/>
    <property type="match status" value="2"/>
</dbReference>
<dbReference type="PANTHER" id="PTHR46358:SF1">
    <property type="entry name" value="TONSOKU-LIKE PROTEIN"/>
    <property type="match status" value="1"/>
</dbReference>
<evidence type="ECO:0000256" key="17">
    <source>
        <dbReference type="PROSITE-ProRule" id="PRU00339"/>
    </source>
</evidence>
<dbReference type="SUPFAM" id="SSF52047">
    <property type="entry name" value="RNI-like"/>
    <property type="match status" value="1"/>
</dbReference>
<dbReference type="PROSITE" id="PS50297">
    <property type="entry name" value="ANK_REP_REGION"/>
    <property type="match status" value="3"/>
</dbReference>
<dbReference type="SMART" id="SM00248">
    <property type="entry name" value="ANK"/>
    <property type="match status" value="3"/>
</dbReference>